<reference evidence="3 4" key="1">
    <citation type="submission" date="2019-02" db="EMBL/GenBank/DDBJ databases">
        <title>Deep-cultivation of Planctomycetes and their phenomic and genomic characterization uncovers novel biology.</title>
        <authorList>
            <person name="Wiegand S."/>
            <person name="Jogler M."/>
            <person name="Boedeker C."/>
            <person name="Pinto D."/>
            <person name="Vollmers J."/>
            <person name="Rivas-Marin E."/>
            <person name="Kohn T."/>
            <person name="Peeters S.H."/>
            <person name="Heuer A."/>
            <person name="Rast P."/>
            <person name="Oberbeckmann S."/>
            <person name="Bunk B."/>
            <person name="Jeske O."/>
            <person name="Meyerdierks A."/>
            <person name="Storesund J.E."/>
            <person name="Kallscheuer N."/>
            <person name="Luecker S."/>
            <person name="Lage O.M."/>
            <person name="Pohl T."/>
            <person name="Merkel B.J."/>
            <person name="Hornburger P."/>
            <person name="Mueller R.-W."/>
            <person name="Bruemmer F."/>
            <person name="Labrenz M."/>
            <person name="Spormann A.M."/>
            <person name="Op den Camp H."/>
            <person name="Overmann J."/>
            <person name="Amann R."/>
            <person name="Jetten M.S.M."/>
            <person name="Mascher T."/>
            <person name="Medema M.H."/>
            <person name="Devos D.P."/>
            <person name="Kaster A.-K."/>
            <person name="Ovreas L."/>
            <person name="Rohde M."/>
            <person name="Galperin M.Y."/>
            <person name="Jogler C."/>
        </authorList>
    </citation>
    <scope>NUCLEOTIDE SEQUENCE [LARGE SCALE GENOMIC DNA]</scope>
    <source>
        <strain evidence="3 4">SV_7m_r</strain>
    </source>
</reference>
<evidence type="ECO:0000313" key="3">
    <source>
        <dbReference type="EMBL" id="QDT58191.1"/>
    </source>
</evidence>
<dbReference type="Gene3D" id="1.25.10.10">
    <property type="entry name" value="Leucine-rich Repeat Variant"/>
    <property type="match status" value="1"/>
</dbReference>
<keyword evidence="4" id="KW-1185">Reference proteome</keyword>
<gene>
    <name evidence="3" type="ORF">SV7mr_06800</name>
</gene>
<feature type="region of interest" description="Disordered" evidence="1">
    <location>
        <begin position="23"/>
        <end position="64"/>
    </location>
</feature>
<accession>A0A517SPZ2</accession>
<evidence type="ECO:0008006" key="5">
    <source>
        <dbReference type="Google" id="ProtNLM"/>
    </source>
</evidence>
<keyword evidence="2" id="KW-0732">Signal</keyword>
<feature type="chain" id="PRO_5021890581" description="HEAT repeat protein" evidence="2">
    <location>
        <begin position="20"/>
        <end position="588"/>
    </location>
</feature>
<name>A0A517SPZ2_9BACT</name>
<feature type="signal peptide" evidence="2">
    <location>
        <begin position="1"/>
        <end position="19"/>
    </location>
</feature>
<dbReference type="SUPFAM" id="SSF48371">
    <property type="entry name" value="ARM repeat"/>
    <property type="match status" value="1"/>
</dbReference>
<protein>
    <recommendedName>
        <fullName evidence="5">HEAT repeat protein</fullName>
    </recommendedName>
</protein>
<proteinExistence type="predicted"/>
<organism evidence="3 4">
    <name type="scientific">Stieleria bergensis</name>
    <dbReference type="NCBI Taxonomy" id="2528025"/>
    <lineage>
        <taxon>Bacteria</taxon>
        <taxon>Pseudomonadati</taxon>
        <taxon>Planctomycetota</taxon>
        <taxon>Planctomycetia</taxon>
        <taxon>Pirellulales</taxon>
        <taxon>Pirellulaceae</taxon>
        <taxon>Stieleria</taxon>
    </lineage>
</organism>
<dbReference type="RefSeq" id="WP_419188034.1">
    <property type="nucleotide sequence ID" value="NZ_CP036272.1"/>
</dbReference>
<dbReference type="AlphaFoldDB" id="A0A517SPZ2"/>
<evidence type="ECO:0000256" key="2">
    <source>
        <dbReference type="SAM" id="SignalP"/>
    </source>
</evidence>
<evidence type="ECO:0000313" key="4">
    <source>
        <dbReference type="Proteomes" id="UP000315003"/>
    </source>
</evidence>
<dbReference type="EMBL" id="CP036272">
    <property type="protein sequence ID" value="QDT58191.1"/>
    <property type="molecule type" value="Genomic_DNA"/>
</dbReference>
<evidence type="ECO:0000256" key="1">
    <source>
        <dbReference type="SAM" id="MobiDB-lite"/>
    </source>
</evidence>
<dbReference type="InterPro" id="IPR011989">
    <property type="entry name" value="ARM-like"/>
</dbReference>
<dbReference type="Proteomes" id="UP000315003">
    <property type="component" value="Chromosome"/>
</dbReference>
<sequence precursor="true">MKNLILAGAVPLFLVVATARPPADDEAARLRPSAEPVAETQPPPPPAESQPSQHDSAPDEAEASTVNARKTLLDQLDRDFQTLVNRSPHRDKLLKAEAHLDAVNDNSHWTEYARATSIIRQVPDAASIPLLMRYLVLHAERSSQHVYLPEYRKTLEQITGRQFAIHYQAGPNVPEFMTRQVAELNQQWWQKQKATLSLRHDNMTADQLAMIAKSIRQRVKSSGDFSGSGGGRDTAYGSYHNVYYRLLKKVEGDSLNRLPVGGKMIPLFLGIDSDDDEQANTRQAVHSVFPYELVWILAEYAKQGHRKQIQSIATSTQHDTATRLICHLALFRSGSRYPTEAIIELLDQERDLERRLIALASLRWSNQAGQDKLAKTLDDQNQEVVAIAACALKSPVTTETLQTLQQKLDNSTSNTPSMLYSAMGNLNSAREKRAWQQVLIHSLKRNLDDSHLGYIVNGFVDSWDIPYAQYSPTREEDNLTRARLALQYSKDEIEKQADAVANAKTLVQSLQTQLNAANTIHEIRQTELRRLLVLQSENVIDSQQPQRAQQRLQACVQDVQQIKQQLNTETIKLQSLIEQQVAPHKDAP</sequence>
<dbReference type="InterPro" id="IPR016024">
    <property type="entry name" value="ARM-type_fold"/>
</dbReference>